<feature type="transmembrane region" description="Helical" evidence="1">
    <location>
        <begin position="136"/>
        <end position="155"/>
    </location>
</feature>
<feature type="transmembrane region" description="Helical" evidence="1">
    <location>
        <begin position="203"/>
        <end position="222"/>
    </location>
</feature>
<evidence type="ECO:0000313" key="3">
    <source>
        <dbReference type="Proteomes" id="UP000095094"/>
    </source>
</evidence>
<protein>
    <submittedName>
        <fullName evidence="2">Uncharacterized protein</fullName>
    </submittedName>
</protein>
<keyword evidence="1" id="KW-0812">Transmembrane</keyword>
<evidence type="ECO:0000256" key="1">
    <source>
        <dbReference type="SAM" id="Phobius"/>
    </source>
</evidence>
<gene>
    <name evidence="2" type="ORF">BCR25_07015</name>
</gene>
<feature type="transmembrane region" description="Helical" evidence="1">
    <location>
        <begin position="9"/>
        <end position="27"/>
    </location>
</feature>
<keyword evidence="1" id="KW-1133">Transmembrane helix</keyword>
<dbReference type="RefSeq" id="WP_069663992.1">
    <property type="nucleotide sequence ID" value="NZ_JBHUJJ010000001.1"/>
</dbReference>
<dbReference type="EMBL" id="MIJY01000034">
    <property type="protein sequence ID" value="OEG12287.1"/>
    <property type="molecule type" value="Genomic_DNA"/>
</dbReference>
<feature type="transmembrane region" description="Helical" evidence="1">
    <location>
        <begin position="237"/>
        <end position="256"/>
    </location>
</feature>
<evidence type="ECO:0000313" key="2">
    <source>
        <dbReference type="EMBL" id="OEG12287.1"/>
    </source>
</evidence>
<dbReference type="Proteomes" id="UP000095094">
    <property type="component" value="Unassembled WGS sequence"/>
</dbReference>
<reference evidence="3" key="1">
    <citation type="submission" date="2016-09" db="EMBL/GenBank/DDBJ databases">
        <authorList>
            <person name="Gulvik C.A."/>
        </authorList>
    </citation>
    <scope>NUCLEOTIDE SEQUENCE [LARGE SCALE GENOMIC DNA]</scope>
    <source>
        <strain evidence="3">LMG 8895</strain>
    </source>
</reference>
<dbReference type="OrthoDB" id="3010197at2"/>
<feature type="transmembrane region" description="Helical" evidence="1">
    <location>
        <begin position="268"/>
        <end position="291"/>
    </location>
</feature>
<proteinExistence type="predicted"/>
<feature type="transmembrane region" description="Helical" evidence="1">
    <location>
        <begin position="161"/>
        <end position="183"/>
    </location>
</feature>
<comment type="caution">
    <text evidence="2">The sequence shown here is derived from an EMBL/GenBank/DDBJ whole genome shotgun (WGS) entry which is preliminary data.</text>
</comment>
<accession>A0A1E5GHZ5</accession>
<feature type="transmembrane region" description="Helical" evidence="1">
    <location>
        <begin position="33"/>
        <end position="51"/>
    </location>
</feature>
<feature type="transmembrane region" description="Helical" evidence="1">
    <location>
        <begin position="67"/>
        <end position="84"/>
    </location>
</feature>
<keyword evidence="1" id="KW-0472">Membrane</keyword>
<organism evidence="2 3">
    <name type="scientific">Enterococcus termitis</name>
    <dbReference type="NCBI Taxonomy" id="332950"/>
    <lineage>
        <taxon>Bacteria</taxon>
        <taxon>Bacillati</taxon>
        <taxon>Bacillota</taxon>
        <taxon>Bacilli</taxon>
        <taxon>Lactobacillales</taxon>
        <taxon>Enterococcaceae</taxon>
        <taxon>Enterococcus</taxon>
    </lineage>
</organism>
<keyword evidence="3" id="KW-1185">Reference proteome</keyword>
<sequence length="294" mass="32847">MVVKQNMKLVFFISVITMVLCWEILYFSLGEGFIMGLSICTSFYFLKGWYVKTAHVTRFFNQPKRRAYLYGLPAIPILLYLYTLRTVASWDVVGEMAYIIMYLFLGIAWLALSFDGMLLLWSFSYEDDVLMSKNKAALILMTGAIVGSSLIYAGANIGDGPGWWTVVFAGGLGTVSWLVLGMLINQTTTIIESITMEYDTNSAIRFSTYLAASGVILARASSGDWTSFSMTVKEFMVGWPVLPLAGLVILIERFIFKPQTTNTDEGNTKIMSIGVSVCYILYAIVTFTLLMPRV</sequence>
<feature type="transmembrane region" description="Helical" evidence="1">
    <location>
        <begin position="96"/>
        <end position="124"/>
    </location>
</feature>
<name>A0A1E5GHZ5_9ENTE</name>
<dbReference type="AlphaFoldDB" id="A0A1E5GHZ5"/>